<evidence type="ECO:0000256" key="2">
    <source>
        <dbReference type="ARBA" id="ARBA00004123"/>
    </source>
</evidence>
<keyword evidence="3" id="KW-0479">Metal-binding</keyword>
<reference evidence="15" key="1">
    <citation type="journal article" date="2006" name="PLoS Biol.">
        <title>Macronuclear genome sequence of the ciliate Tetrahymena thermophila, a model eukaryote.</title>
        <authorList>
            <person name="Eisen J.A."/>
            <person name="Coyne R.S."/>
            <person name="Wu M."/>
            <person name="Wu D."/>
            <person name="Thiagarajan M."/>
            <person name="Wortman J.R."/>
            <person name="Badger J.H."/>
            <person name="Ren Q."/>
            <person name="Amedeo P."/>
            <person name="Jones K.M."/>
            <person name="Tallon L.J."/>
            <person name="Delcher A.L."/>
            <person name="Salzberg S.L."/>
            <person name="Silva J.C."/>
            <person name="Haas B.J."/>
            <person name="Majoros W.H."/>
            <person name="Farzad M."/>
            <person name="Carlton J.M."/>
            <person name="Smith R.K. Jr."/>
            <person name="Garg J."/>
            <person name="Pearlman R.E."/>
            <person name="Karrer K.M."/>
            <person name="Sun L."/>
            <person name="Manning G."/>
            <person name="Elde N.C."/>
            <person name="Turkewitz A.P."/>
            <person name="Asai D.J."/>
            <person name="Wilkes D.E."/>
            <person name="Wang Y."/>
            <person name="Cai H."/>
            <person name="Collins K."/>
            <person name="Stewart B.A."/>
            <person name="Lee S.R."/>
            <person name="Wilamowska K."/>
            <person name="Weinberg Z."/>
            <person name="Ruzzo W.L."/>
            <person name="Wloga D."/>
            <person name="Gaertig J."/>
            <person name="Frankel J."/>
            <person name="Tsao C.-C."/>
            <person name="Gorovsky M.A."/>
            <person name="Keeling P.J."/>
            <person name="Waller R.F."/>
            <person name="Patron N.J."/>
            <person name="Cherry J.M."/>
            <person name="Stover N.A."/>
            <person name="Krieger C.J."/>
            <person name="del Toro C."/>
            <person name="Ryder H.F."/>
            <person name="Williamson S.C."/>
            <person name="Barbeau R.A."/>
            <person name="Hamilton E.P."/>
            <person name="Orias E."/>
        </authorList>
    </citation>
    <scope>NUCLEOTIDE SEQUENCE [LARGE SCALE GENOMIC DNA]</scope>
    <source>
        <strain evidence="15">SB210</strain>
    </source>
</reference>
<keyword evidence="5" id="KW-0223">Dioxygenase</keyword>
<keyword evidence="6" id="KW-0560">Oxidoreductase</keyword>
<evidence type="ECO:0000256" key="8">
    <source>
        <dbReference type="ARBA" id="ARBA00023015"/>
    </source>
</evidence>
<dbReference type="Gene3D" id="2.60.120.650">
    <property type="entry name" value="Cupin"/>
    <property type="match status" value="1"/>
</dbReference>
<evidence type="ECO:0000256" key="10">
    <source>
        <dbReference type="ARBA" id="ARBA00023242"/>
    </source>
</evidence>
<protein>
    <submittedName>
        <fullName evidence="14">JmjC domain protein</fullName>
    </submittedName>
</protein>
<feature type="region of interest" description="Disordered" evidence="12">
    <location>
        <begin position="417"/>
        <end position="484"/>
    </location>
</feature>
<evidence type="ECO:0000256" key="7">
    <source>
        <dbReference type="ARBA" id="ARBA00023004"/>
    </source>
</evidence>
<evidence type="ECO:0000259" key="13">
    <source>
        <dbReference type="PROSITE" id="PS51184"/>
    </source>
</evidence>
<dbReference type="GO" id="GO:0033749">
    <property type="term" value="F:histone H4R3 demethylase activity"/>
    <property type="evidence" value="ECO:0007669"/>
    <property type="project" value="TreeGrafter"/>
</dbReference>
<evidence type="ECO:0000256" key="6">
    <source>
        <dbReference type="ARBA" id="ARBA00023002"/>
    </source>
</evidence>
<keyword evidence="15" id="KW-1185">Reference proteome</keyword>
<feature type="compositionally biased region" description="Basic residues" evidence="12">
    <location>
        <begin position="451"/>
        <end position="474"/>
    </location>
</feature>
<evidence type="ECO:0000313" key="14">
    <source>
        <dbReference type="EMBL" id="EWS71384.1"/>
    </source>
</evidence>
<dbReference type="Pfam" id="PF02373">
    <property type="entry name" value="JmjC"/>
    <property type="match status" value="1"/>
</dbReference>
<dbReference type="GO" id="GO:0106140">
    <property type="term" value="F:P-TEFb complex binding"/>
    <property type="evidence" value="ECO:0007669"/>
    <property type="project" value="TreeGrafter"/>
</dbReference>
<evidence type="ECO:0000256" key="1">
    <source>
        <dbReference type="ARBA" id="ARBA00001954"/>
    </source>
</evidence>
<dbReference type="GO" id="GO:0005634">
    <property type="term" value="C:nucleus"/>
    <property type="evidence" value="ECO:0007669"/>
    <property type="project" value="UniProtKB-SubCell"/>
</dbReference>
<evidence type="ECO:0000256" key="11">
    <source>
        <dbReference type="ARBA" id="ARBA00038068"/>
    </source>
</evidence>
<evidence type="ECO:0000313" key="15">
    <source>
        <dbReference type="Proteomes" id="UP000009168"/>
    </source>
</evidence>
<dbReference type="RefSeq" id="XP_012656085.1">
    <property type="nucleotide sequence ID" value="XM_012800631.1"/>
</dbReference>
<organism evidence="14 15">
    <name type="scientific">Tetrahymena thermophila (strain SB210)</name>
    <dbReference type="NCBI Taxonomy" id="312017"/>
    <lineage>
        <taxon>Eukaryota</taxon>
        <taxon>Sar</taxon>
        <taxon>Alveolata</taxon>
        <taxon>Ciliophora</taxon>
        <taxon>Intramacronucleata</taxon>
        <taxon>Oligohymenophorea</taxon>
        <taxon>Hymenostomatida</taxon>
        <taxon>Tetrahymenina</taxon>
        <taxon>Tetrahymenidae</taxon>
        <taxon>Tetrahymena</taxon>
    </lineage>
</organism>
<evidence type="ECO:0000256" key="3">
    <source>
        <dbReference type="ARBA" id="ARBA00022723"/>
    </source>
</evidence>
<evidence type="ECO:0000256" key="12">
    <source>
        <dbReference type="SAM" id="MobiDB-lite"/>
    </source>
</evidence>
<name>W7XF42_TETTS</name>
<dbReference type="SUPFAM" id="SSF51197">
    <property type="entry name" value="Clavaminate synthase-like"/>
    <property type="match status" value="1"/>
</dbReference>
<keyword evidence="4" id="KW-0156">Chromatin regulator</keyword>
<dbReference type="GeneID" id="24440638"/>
<dbReference type="OrthoDB" id="424465at2759"/>
<evidence type="ECO:0000256" key="5">
    <source>
        <dbReference type="ARBA" id="ARBA00022964"/>
    </source>
</evidence>
<dbReference type="GO" id="GO:0005737">
    <property type="term" value="C:cytoplasm"/>
    <property type="evidence" value="ECO:0007669"/>
    <property type="project" value="TreeGrafter"/>
</dbReference>
<evidence type="ECO:0000256" key="4">
    <source>
        <dbReference type="ARBA" id="ARBA00022853"/>
    </source>
</evidence>
<dbReference type="InterPro" id="IPR003347">
    <property type="entry name" value="JmjC_dom"/>
</dbReference>
<dbReference type="AlphaFoldDB" id="W7XF42"/>
<gene>
    <name evidence="14" type="ORF">TTHERM_000780519</name>
</gene>
<dbReference type="SMART" id="SM00558">
    <property type="entry name" value="JmjC"/>
    <property type="match status" value="1"/>
</dbReference>
<comment type="cofactor">
    <cofactor evidence="1">
        <name>Fe(2+)</name>
        <dbReference type="ChEBI" id="CHEBI:29033"/>
    </cofactor>
</comment>
<evidence type="ECO:0000256" key="9">
    <source>
        <dbReference type="ARBA" id="ARBA00023163"/>
    </source>
</evidence>
<dbReference type="PROSITE" id="PS51184">
    <property type="entry name" value="JMJC"/>
    <property type="match status" value="1"/>
</dbReference>
<dbReference type="PANTHER" id="PTHR12480">
    <property type="entry name" value="ARGININE DEMETHYLASE AND LYSYL-HYDROXYLASE JMJD"/>
    <property type="match status" value="1"/>
</dbReference>
<comment type="subcellular location">
    <subcellularLocation>
        <location evidence="2">Nucleus</location>
    </subcellularLocation>
</comment>
<dbReference type="GO" id="GO:0046872">
    <property type="term" value="F:metal ion binding"/>
    <property type="evidence" value="ECO:0007669"/>
    <property type="project" value="UniProtKB-KW"/>
</dbReference>
<dbReference type="InterPro" id="IPR050910">
    <property type="entry name" value="JMJD6_ArgDemeth/LysHydrox"/>
</dbReference>
<keyword evidence="8" id="KW-0805">Transcription regulation</keyword>
<dbReference type="EMBL" id="GG662313">
    <property type="protein sequence ID" value="EWS71384.1"/>
    <property type="molecule type" value="Genomic_DNA"/>
</dbReference>
<comment type="similarity">
    <text evidence="11">Belongs to the JMJD6 family.</text>
</comment>
<feature type="domain" description="JmjC" evidence="13">
    <location>
        <begin position="185"/>
        <end position="349"/>
    </location>
</feature>
<dbReference type="STRING" id="312017.W7XF42"/>
<dbReference type="Proteomes" id="UP000009168">
    <property type="component" value="Unassembled WGS sequence"/>
</dbReference>
<dbReference type="PANTHER" id="PTHR12480:SF32">
    <property type="entry name" value="BIFUNCTIONAL ARGININE DEMETHYLASE AND LYSYL-HYDROXYLASE JMJD6"/>
    <property type="match status" value="1"/>
</dbReference>
<proteinExistence type="inferred from homology"/>
<dbReference type="InParanoid" id="W7XF42"/>
<feature type="compositionally biased region" description="Low complexity" evidence="12">
    <location>
        <begin position="475"/>
        <end position="484"/>
    </location>
</feature>
<keyword evidence="10" id="KW-0539">Nucleus</keyword>
<feature type="compositionally biased region" description="Low complexity" evidence="12">
    <location>
        <begin position="420"/>
        <end position="441"/>
    </location>
</feature>
<keyword evidence="9" id="KW-0804">Transcription</keyword>
<dbReference type="KEGG" id="tet:TTHERM_000780519"/>
<keyword evidence="7" id="KW-0408">Iron</keyword>
<sequence>MENQTNSNYYYNDLSSKVKEVVFDPKSKAKKLGLKSDRFRESRMGSSAADVIYDAKQRDRTYTKPEEWGKSSYYKTNWCQLLLENCPDEIDRIDYLTTTPEYFVQNYESKNKPCIFTNSAGNFNIEKYWTFQQIYNRYKDISFKVGEDDKGKKIRIKLKYFFEYLVYNTDDSPLYMFESAVEDIKEARKMIEKYEVPKYFREDLFQYIGERKRPPYRWFLIGPERSGTTVHIDPLQTSAWNTSLQGYKRWVLFDPNVPKSVVKAKKFIPTGEDDDAIQYFCKMLPKLVQEEGRENLGIIEFIQGPGETVFVPGGWWHAVINVTDTVAVTQNYMNSVNIPWVWPCFRKERKKLACYALKKFQKKIPQIHKRLVDINEKDGFVMHDKKQSIKKKIFLEDEIKAKQEKRELFNIANANPRYLSSDQTSNSSSSSSSSSYSSSSSSDEHSDSRSRSRSHSRKNRNKSRKRNASSKHQRNNSNSSTTSR</sequence>
<accession>W7XF42</accession>